<dbReference type="GO" id="GO:0005829">
    <property type="term" value="C:cytosol"/>
    <property type="evidence" value="ECO:0007669"/>
    <property type="project" value="TreeGrafter"/>
</dbReference>
<dbReference type="GO" id="GO:0016779">
    <property type="term" value="F:nucleotidyltransferase activity"/>
    <property type="evidence" value="ECO:0007669"/>
    <property type="project" value="UniProtKB-KW"/>
</dbReference>
<dbReference type="CDD" id="cd07436">
    <property type="entry name" value="PHP_PolX"/>
    <property type="match status" value="1"/>
</dbReference>
<reference evidence="4 5" key="1">
    <citation type="submission" date="2016-10" db="EMBL/GenBank/DDBJ databases">
        <authorList>
            <person name="de Groot N.N."/>
        </authorList>
    </citation>
    <scope>NUCLEOTIDE SEQUENCE [LARGE SCALE GENOMIC DNA]</scope>
    <source>
        <strain evidence="4 5">DSM 1736</strain>
    </source>
</reference>
<dbReference type="SUPFAM" id="SSF89550">
    <property type="entry name" value="PHP domain-like"/>
    <property type="match status" value="1"/>
</dbReference>
<evidence type="ECO:0000256" key="2">
    <source>
        <dbReference type="ARBA" id="ARBA00022695"/>
    </source>
</evidence>
<evidence type="ECO:0000259" key="3">
    <source>
        <dbReference type="SMART" id="SM00481"/>
    </source>
</evidence>
<dbReference type="GO" id="GO:0042578">
    <property type="term" value="F:phosphoric ester hydrolase activity"/>
    <property type="evidence" value="ECO:0007669"/>
    <property type="project" value="TreeGrafter"/>
</dbReference>
<name>A0A1G9Z5L1_9FIRM</name>
<dbReference type="Gene3D" id="3.20.20.140">
    <property type="entry name" value="Metal-dependent hydrolases"/>
    <property type="match status" value="1"/>
</dbReference>
<accession>A0A1G9Z5L1</accession>
<evidence type="ECO:0000256" key="1">
    <source>
        <dbReference type="ARBA" id="ARBA00022679"/>
    </source>
</evidence>
<evidence type="ECO:0000313" key="5">
    <source>
        <dbReference type="Proteomes" id="UP000214880"/>
    </source>
</evidence>
<dbReference type="InterPro" id="IPR029398">
    <property type="entry name" value="PolB_thumb"/>
</dbReference>
<dbReference type="SUPFAM" id="SSF81301">
    <property type="entry name" value="Nucleotidyltransferase"/>
    <property type="match status" value="1"/>
</dbReference>
<dbReference type="Gene3D" id="3.30.460.10">
    <property type="entry name" value="Beta Polymerase, domain 2"/>
    <property type="match status" value="1"/>
</dbReference>
<dbReference type="Proteomes" id="UP000214880">
    <property type="component" value="Unassembled WGS sequence"/>
</dbReference>
<dbReference type="AlphaFoldDB" id="A0A1G9Z5L1"/>
<dbReference type="SMART" id="SM00481">
    <property type="entry name" value="POLIIIAc"/>
    <property type="match status" value="1"/>
</dbReference>
<dbReference type="Gene3D" id="3.30.210.10">
    <property type="entry name" value="DNA polymerase, thumb domain"/>
    <property type="match status" value="1"/>
</dbReference>
<keyword evidence="5" id="KW-1185">Reference proteome</keyword>
<protein>
    <submittedName>
        <fullName evidence="4">DNA polymerase (Family 10)</fullName>
    </submittedName>
</protein>
<dbReference type="GO" id="GO:0071978">
    <property type="term" value="P:bacterial-type flagellum-dependent swarming motility"/>
    <property type="evidence" value="ECO:0007669"/>
    <property type="project" value="TreeGrafter"/>
</dbReference>
<proteinExistence type="predicted"/>
<organism evidence="4 5">
    <name type="scientific">Dendrosporobacter quercicolus</name>
    <dbReference type="NCBI Taxonomy" id="146817"/>
    <lineage>
        <taxon>Bacteria</taxon>
        <taxon>Bacillati</taxon>
        <taxon>Bacillota</taxon>
        <taxon>Negativicutes</taxon>
        <taxon>Selenomonadales</taxon>
        <taxon>Sporomusaceae</taxon>
        <taxon>Dendrosporobacter</taxon>
    </lineage>
</organism>
<dbReference type="InterPro" id="IPR047967">
    <property type="entry name" value="PolX_PHP"/>
</dbReference>
<dbReference type="InterPro" id="IPR050243">
    <property type="entry name" value="PHP_phosphatase"/>
</dbReference>
<keyword evidence="1" id="KW-0808">Transferase</keyword>
<dbReference type="GO" id="GO:0008270">
    <property type="term" value="F:zinc ion binding"/>
    <property type="evidence" value="ECO:0007669"/>
    <property type="project" value="TreeGrafter"/>
</dbReference>
<keyword evidence="2" id="KW-0548">Nucleotidyltransferase</keyword>
<dbReference type="InterPro" id="IPR004013">
    <property type="entry name" value="PHP_dom"/>
</dbReference>
<dbReference type="Pfam" id="PF02811">
    <property type="entry name" value="PHP"/>
    <property type="match status" value="1"/>
</dbReference>
<dbReference type="InterPro" id="IPR016195">
    <property type="entry name" value="Pol/histidinol_Pase-like"/>
</dbReference>
<evidence type="ECO:0000313" key="4">
    <source>
        <dbReference type="EMBL" id="SDN16692.1"/>
    </source>
</evidence>
<dbReference type="Pfam" id="PF14791">
    <property type="entry name" value="DNA_pol_B_thumb"/>
    <property type="match status" value="1"/>
</dbReference>
<feature type="domain" description="Polymerase/histidinol phosphatase N-terminal" evidence="3">
    <location>
        <begin position="184"/>
        <end position="262"/>
    </location>
</feature>
<sequence length="417" mass="45290">MLLLKDARPLAEKIAEYLRLHSKAGHIAVAGSIRRCLEAVSDIDIVAGTAAGDDLLDFAQSLPGIGTRLERSLTRLSVLLTVGVKLSIHVVEPPDFFAALYYYTGSAAHNAQIAAWAKQAGFSWSEQGLFAATGEKILLRDEQELCRLLKLAYIVPELREGYAEIDLARAGKLPLLVTAADMKGGLHVHTDYSDGSDTIAGLRQAAQRLGWAYLGISDHSQSAFYAGGLKTAAVLKQRREIDQLNATSDFTILAGIESDIKPDGSLDYSDDILAGFDFVIASVHSAFKQDEQTMTKRIIKAMSNRYVSILGHATGRLLLKRAGVRIDLPAVIEAAAQTGTILEINCNPNRLDLDWRWHGQAKAAGVLLAVNPDAHSIAELSYLDNGLASARKGGLTANDIINTRSLKELRLLLRRKR</sequence>
<dbReference type="InterPro" id="IPR003141">
    <property type="entry name" value="Pol/His_phosphatase_N"/>
</dbReference>
<dbReference type="InterPro" id="IPR037160">
    <property type="entry name" value="DNA_Pol_thumb_sf"/>
</dbReference>
<dbReference type="PANTHER" id="PTHR36928">
    <property type="entry name" value="PHOSPHATASE YCDX-RELATED"/>
    <property type="match status" value="1"/>
</dbReference>
<dbReference type="InterPro" id="IPR043519">
    <property type="entry name" value="NT_sf"/>
</dbReference>
<gene>
    <name evidence="4" type="ORF">SAMN04488502_11351</name>
</gene>
<dbReference type="STRING" id="146817.SAMN04488502_11351"/>
<dbReference type="EMBL" id="FNHB01000013">
    <property type="protein sequence ID" value="SDN16692.1"/>
    <property type="molecule type" value="Genomic_DNA"/>
</dbReference>
<dbReference type="PANTHER" id="PTHR36928:SF1">
    <property type="entry name" value="PHOSPHATASE YCDX-RELATED"/>
    <property type="match status" value="1"/>
</dbReference>